<name>A0A167KGU3_CALVF</name>
<evidence type="ECO:0008006" key="3">
    <source>
        <dbReference type="Google" id="ProtNLM"/>
    </source>
</evidence>
<keyword evidence="2" id="KW-1185">Reference proteome</keyword>
<organism evidence="1 2">
    <name type="scientific">Calocera viscosa (strain TUFC12733)</name>
    <dbReference type="NCBI Taxonomy" id="1330018"/>
    <lineage>
        <taxon>Eukaryota</taxon>
        <taxon>Fungi</taxon>
        <taxon>Dikarya</taxon>
        <taxon>Basidiomycota</taxon>
        <taxon>Agaricomycotina</taxon>
        <taxon>Dacrymycetes</taxon>
        <taxon>Dacrymycetales</taxon>
        <taxon>Dacrymycetaceae</taxon>
        <taxon>Calocera</taxon>
    </lineage>
</organism>
<dbReference type="AlphaFoldDB" id="A0A167KGU3"/>
<sequence>MLSMNTSYSDPVFQRVHVPIHKLNADILLHVFGFCRDIQPVSVWSLSYTCGRWRRLVLEHPSLSVSHVKYSILALCMHIADIAERWTRVAVDRSTLRRLGSLPPFDWLTTWLSRSGTDRPLDIIIDLHDVGQWYHTTPTRDDMYHILLVVCHHAHRWRSFSYLLGEAAIKTGGPFDTNAIDRLKESLTDMPRLQWICVAQERFQLDDGITPDHFLRLMQPKAALHLRRMPLANISDRALSTQWNVHHLSYRISIPCRSTAVEQVWVRSVLRMCSSVRTLRLTGWSDGADDPPGVRRAVLRQLRHLEVAPNSSMMKVLSFVDMPCLTALTLKARLIPERDEVMGETAWDRQMQSAYSDTFLDRLLLRPDALPLSQLVLYLPFLSVPWHSIVHFKTLETISIVKPKQDSFWSICPSNLFALYERSKQDDMDIGWCLPRLHNLTLRETGGNDSVNHAVAALFRRLEVEMKELFKARWEDAHGKDARIISLDFDIIMARSKIKIRYLDRKKSEDPQDRL</sequence>
<protein>
    <recommendedName>
        <fullName evidence="3">F-box domain-containing protein</fullName>
    </recommendedName>
</protein>
<reference evidence="1 2" key="1">
    <citation type="journal article" date="2016" name="Mol. Biol. Evol.">
        <title>Comparative Genomics of Early-Diverging Mushroom-Forming Fungi Provides Insights into the Origins of Lignocellulose Decay Capabilities.</title>
        <authorList>
            <person name="Nagy L.G."/>
            <person name="Riley R."/>
            <person name="Tritt A."/>
            <person name="Adam C."/>
            <person name="Daum C."/>
            <person name="Floudas D."/>
            <person name="Sun H."/>
            <person name="Yadav J.S."/>
            <person name="Pangilinan J."/>
            <person name="Larsson K.H."/>
            <person name="Matsuura K."/>
            <person name="Barry K."/>
            <person name="Labutti K."/>
            <person name="Kuo R."/>
            <person name="Ohm R.A."/>
            <person name="Bhattacharya S.S."/>
            <person name="Shirouzu T."/>
            <person name="Yoshinaga Y."/>
            <person name="Martin F.M."/>
            <person name="Grigoriev I.V."/>
            <person name="Hibbett D.S."/>
        </authorList>
    </citation>
    <scope>NUCLEOTIDE SEQUENCE [LARGE SCALE GENOMIC DNA]</scope>
    <source>
        <strain evidence="1 2">TUFC12733</strain>
    </source>
</reference>
<proteinExistence type="predicted"/>
<evidence type="ECO:0000313" key="2">
    <source>
        <dbReference type="Proteomes" id="UP000076738"/>
    </source>
</evidence>
<dbReference type="EMBL" id="KV417293">
    <property type="protein sequence ID" value="KZO94638.1"/>
    <property type="molecule type" value="Genomic_DNA"/>
</dbReference>
<gene>
    <name evidence="1" type="ORF">CALVIDRAFT_195657</name>
</gene>
<accession>A0A167KGU3</accession>
<evidence type="ECO:0000313" key="1">
    <source>
        <dbReference type="EMBL" id="KZO94638.1"/>
    </source>
</evidence>
<dbReference type="Gene3D" id="1.20.1280.50">
    <property type="match status" value="1"/>
</dbReference>
<dbReference type="OrthoDB" id="3365698at2759"/>
<dbReference type="Proteomes" id="UP000076738">
    <property type="component" value="Unassembled WGS sequence"/>
</dbReference>